<comment type="caution">
    <text evidence="2">The sequence shown here is derived from an EMBL/GenBank/DDBJ whole genome shotgun (WGS) entry which is preliminary data.</text>
</comment>
<name>A0AAV5HX00_9ROSI</name>
<dbReference type="PANTHER" id="PTHR45958">
    <property type="entry name" value="RING-TYPE E3 UBIQUITIN TRANSFERASE"/>
    <property type="match status" value="1"/>
</dbReference>
<gene>
    <name evidence="2" type="ORF">SLEP1_g5189</name>
</gene>
<dbReference type="InterPro" id="IPR052608">
    <property type="entry name" value="U-box_domain_protein"/>
</dbReference>
<dbReference type="PANTHER" id="PTHR45958:SF12">
    <property type="entry name" value="OS01G0948500 PROTEIN"/>
    <property type="match status" value="1"/>
</dbReference>
<accession>A0AAV5HX00</accession>
<keyword evidence="1" id="KW-0677">Repeat</keyword>
<evidence type="ECO:0000313" key="2">
    <source>
        <dbReference type="EMBL" id="GKU91290.1"/>
    </source>
</evidence>
<proteinExistence type="predicted"/>
<dbReference type="Gene3D" id="1.25.10.10">
    <property type="entry name" value="Leucine-rich Repeat Variant"/>
    <property type="match status" value="2"/>
</dbReference>
<dbReference type="EMBL" id="BPVZ01000005">
    <property type="protein sequence ID" value="GKU91290.1"/>
    <property type="molecule type" value="Genomic_DNA"/>
</dbReference>
<dbReference type="InterPro" id="IPR016024">
    <property type="entry name" value="ARM-type_fold"/>
</dbReference>
<keyword evidence="3" id="KW-1185">Reference proteome</keyword>
<dbReference type="InterPro" id="IPR011989">
    <property type="entry name" value="ARM-like"/>
</dbReference>
<sequence>MTSHSSASTVRRKMKENGAIEVILPFLTESNMKIRTSALDLLYTLSKHLPEELTEQLEATHLKVIVDIIASSTSESEKSAAVGILSNIPINDKKATDALRRSNLLPILISILATSTPTTSQLLLESLAGVLLRFTVPSDRKLQLLVAEQGVIPLLVKLLSSRSIVAKCRAASSLAQLSKNSLSLRKNKKAKWLCVPPSVDAFCEVHDGYCFVKSTFCLVKAGAISPLVQILEGTEREADEAALNALATLLQDEIWENGSNCIAKASGIQSIIKVLESGNIKAQEQALWMLERILRVEEHRVQHGESAQVVLIDLAQNGDPRLRPAVAKLLAQLDLLQAQSSYF</sequence>
<dbReference type="InterPro" id="IPR000225">
    <property type="entry name" value="Armadillo"/>
</dbReference>
<evidence type="ECO:0000256" key="1">
    <source>
        <dbReference type="ARBA" id="ARBA00022737"/>
    </source>
</evidence>
<dbReference type="Proteomes" id="UP001054252">
    <property type="component" value="Unassembled WGS sequence"/>
</dbReference>
<dbReference type="SMART" id="SM00185">
    <property type="entry name" value="ARM"/>
    <property type="match status" value="5"/>
</dbReference>
<protein>
    <submittedName>
        <fullName evidence="2">Uncharacterized protein</fullName>
    </submittedName>
</protein>
<reference evidence="2 3" key="1">
    <citation type="journal article" date="2021" name="Commun. Biol.">
        <title>The genome of Shorea leprosula (Dipterocarpaceae) highlights the ecological relevance of drought in aseasonal tropical rainforests.</title>
        <authorList>
            <person name="Ng K.K.S."/>
            <person name="Kobayashi M.J."/>
            <person name="Fawcett J.A."/>
            <person name="Hatakeyama M."/>
            <person name="Paape T."/>
            <person name="Ng C.H."/>
            <person name="Ang C.C."/>
            <person name="Tnah L.H."/>
            <person name="Lee C.T."/>
            <person name="Nishiyama T."/>
            <person name="Sese J."/>
            <person name="O'Brien M.J."/>
            <person name="Copetti D."/>
            <person name="Mohd Noor M.I."/>
            <person name="Ong R.C."/>
            <person name="Putra M."/>
            <person name="Sireger I.Z."/>
            <person name="Indrioko S."/>
            <person name="Kosugi Y."/>
            <person name="Izuno A."/>
            <person name="Isagi Y."/>
            <person name="Lee S.L."/>
            <person name="Shimizu K.K."/>
        </authorList>
    </citation>
    <scope>NUCLEOTIDE SEQUENCE [LARGE SCALE GENOMIC DNA]</scope>
    <source>
        <strain evidence="2">214</strain>
    </source>
</reference>
<organism evidence="2 3">
    <name type="scientific">Rubroshorea leprosula</name>
    <dbReference type="NCBI Taxonomy" id="152421"/>
    <lineage>
        <taxon>Eukaryota</taxon>
        <taxon>Viridiplantae</taxon>
        <taxon>Streptophyta</taxon>
        <taxon>Embryophyta</taxon>
        <taxon>Tracheophyta</taxon>
        <taxon>Spermatophyta</taxon>
        <taxon>Magnoliopsida</taxon>
        <taxon>eudicotyledons</taxon>
        <taxon>Gunneridae</taxon>
        <taxon>Pentapetalae</taxon>
        <taxon>rosids</taxon>
        <taxon>malvids</taxon>
        <taxon>Malvales</taxon>
        <taxon>Dipterocarpaceae</taxon>
        <taxon>Rubroshorea</taxon>
    </lineage>
</organism>
<evidence type="ECO:0000313" key="3">
    <source>
        <dbReference type="Proteomes" id="UP001054252"/>
    </source>
</evidence>
<dbReference type="SUPFAM" id="SSF48371">
    <property type="entry name" value="ARM repeat"/>
    <property type="match status" value="1"/>
</dbReference>
<dbReference type="AlphaFoldDB" id="A0AAV5HX00"/>